<evidence type="ECO:0000256" key="1">
    <source>
        <dbReference type="SAM" id="MobiDB-lite"/>
    </source>
</evidence>
<sequence>MKYCVLVRRGIQISSTLMGGRFRSAVEPCLPVIEVLVVAEGVVPAGLGEVDLVGADELPDLGADLVEDVPPAAPALGPEQLGLLLVHLEVLGEGGLPGEDPCQGAVPPSLDGGASLAPDGREGLGSVQGPGGSEGRGQREGNGGEAAAEPGCGRRGVGAGEGKRRG</sequence>
<name>A0AAN7MMM6_TRANT</name>
<reference evidence="2 3" key="1">
    <citation type="journal article" date="2023" name="Hortic Res">
        <title>Pangenome of water caltrop reveals structural variations and asymmetric subgenome divergence after allopolyploidization.</title>
        <authorList>
            <person name="Zhang X."/>
            <person name="Chen Y."/>
            <person name="Wang L."/>
            <person name="Yuan Y."/>
            <person name="Fang M."/>
            <person name="Shi L."/>
            <person name="Lu R."/>
            <person name="Comes H.P."/>
            <person name="Ma Y."/>
            <person name="Chen Y."/>
            <person name="Huang G."/>
            <person name="Zhou Y."/>
            <person name="Zheng Z."/>
            <person name="Qiu Y."/>
        </authorList>
    </citation>
    <scope>NUCLEOTIDE SEQUENCE [LARGE SCALE GENOMIC DNA]</scope>
    <source>
        <strain evidence="2">F231</strain>
    </source>
</reference>
<organism evidence="2 3">
    <name type="scientific">Trapa natans</name>
    <name type="common">Water chestnut</name>
    <dbReference type="NCBI Taxonomy" id="22666"/>
    <lineage>
        <taxon>Eukaryota</taxon>
        <taxon>Viridiplantae</taxon>
        <taxon>Streptophyta</taxon>
        <taxon>Embryophyta</taxon>
        <taxon>Tracheophyta</taxon>
        <taxon>Spermatophyta</taxon>
        <taxon>Magnoliopsida</taxon>
        <taxon>eudicotyledons</taxon>
        <taxon>Gunneridae</taxon>
        <taxon>Pentapetalae</taxon>
        <taxon>rosids</taxon>
        <taxon>malvids</taxon>
        <taxon>Myrtales</taxon>
        <taxon>Lythraceae</taxon>
        <taxon>Trapa</taxon>
    </lineage>
</organism>
<dbReference type="AlphaFoldDB" id="A0AAN7MMM6"/>
<proteinExistence type="predicted"/>
<dbReference type="EMBL" id="JAXQNO010000005">
    <property type="protein sequence ID" value="KAK4798130.1"/>
    <property type="molecule type" value="Genomic_DNA"/>
</dbReference>
<evidence type="ECO:0000313" key="2">
    <source>
        <dbReference type="EMBL" id="KAK4798130.1"/>
    </source>
</evidence>
<feature type="compositionally biased region" description="Gly residues" evidence="1">
    <location>
        <begin position="126"/>
        <end position="144"/>
    </location>
</feature>
<protein>
    <submittedName>
        <fullName evidence="2">Uncharacterized protein</fullName>
    </submittedName>
</protein>
<accession>A0AAN7MMM6</accession>
<dbReference type="Proteomes" id="UP001346149">
    <property type="component" value="Unassembled WGS sequence"/>
</dbReference>
<keyword evidence="3" id="KW-1185">Reference proteome</keyword>
<feature type="region of interest" description="Disordered" evidence="1">
    <location>
        <begin position="96"/>
        <end position="166"/>
    </location>
</feature>
<comment type="caution">
    <text evidence="2">The sequence shown here is derived from an EMBL/GenBank/DDBJ whole genome shotgun (WGS) entry which is preliminary data.</text>
</comment>
<gene>
    <name evidence="2" type="ORF">SAY86_030456</name>
</gene>
<evidence type="ECO:0000313" key="3">
    <source>
        <dbReference type="Proteomes" id="UP001346149"/>
    </source>
</evidence>